<keyword evidence="2" id="KW-1185">Reference proteome</keyword>
<dbReference type="EMBL" id="JAYJJQ010000070">
    <property type="protein sequence ID" value="MEB3072111.1"/>
    <property type="molecule type" value="Genomic_DNA"/>
</dbReference>
<sequence>MEVEVVLTQYDDYPVHQLATTMDHAGNSDPRFFDRYWFIVYDEQGRIGLAIGVGVYKNTGVVDGFASAVVDGVQHNLRVSRLLRPDFSPAVGPLRIEVVEGLREFRLVAEKCADSPVSFDLIWRAQFDPYEESHHFTRVGGAVVDDYRRFYQHGRAAGSVTIADTTVSGEFWSFRDRSFGVRPGMGGRMPATAADALIRDAAQIDSSGQAVLCQRSRNSPSLRGCPSRNS</sequence>
<evidence type="ECO:0000313" key="1">
    <source>
        <dbReference type="EMBL" id="MEB3072111.1"/>
    </source>
</evidence>
<gene>
    <name evidence="1" type="ORF">K5L39_23360</name>
</gene>
<name>A0ABU5Z3Z2_9MYCO</name>
<evidence type="ECO:0000313" key="2">
    <source>
        <dbReference type="Proteomes" id="UP001299283"/>
    </source>
</evidence>
<feature type="non-terminal residue" evidence="1">
    <location>
        <position position="230"/>
    </location>
</feature>
<organism evidence="1 2">
    <name type="scientific">[Mycobacterium] vasticus</name>
    <dbReference type="NCBI Taxonomy" id="2875777"/>
    <lineage>
        <taxon>Bacteria</taxon>
        <taxon>Bacillati</taxon>
        <taxon>Actinomycetota</taxon>
        <taxon>Actinomycetes</taxon>
        <taxon>Mycobacteriales</taxon>
        <taxon>Mycobacteriaceae</taxon>
        <taxon>Mycolicibacter</taxon>
    </lineage>
</organism>
<reference evidence="1 2" key="1">
    <citation type="submission" date="2023-12" db="EMBL/GenBank/DDBJ databases">
        <title>Description of new species of Mycobacterium terrae complex isolated from sewage at the Sao Paulo Zoological Park Foundation in Brazil.</title>
        <authorList>
            <person name="Romagnoli C.L."/>
            <person name="Conceicao E.C."/>
            <person name="Machado E."/>
            <person name="Barreto L.B.P.F."/>
            <person name="Sharma A."/>
            <person name="Silva N.M."/>
            <person name="Marques L.E."/>
            <person name="Juliana M.A."/>
            <person name="Lourenco M.C.S."/>
            <person name="Digiampietri L.A."/>
            <person name="Suffys P.N."/>
            <person name="Viana-Niero C."/>
        </authorList>
    </citation>
    <scope>NUCLEOTIDE SEQUENCE [LARGE SCALE GENOMIC DNA]</scope>
    <source>
        <strain evidence="1 2">MYC017</strain>
    </source>
</reference>
<protein>
    <submittedName>
        <fullName evidence="1">Uncharacterized protein</fullName>
    </submittedName>
</protein>
<proteinExistence type="predicted"/>
<accession>A0ABU5Z3Z2</accession>
<dbReference type="Proteomes" id="UP001299283">
    <property type="component" value="Unassembled WGS sequence"/>
</dbReference>
<comment type="caution">
    <text evidence="1">The sequence shown here is derived from an EMBL/GenBank/DDBJ whole genome shotgun (WGS) entry which is preliminary data.</text>
</comment>